<dbReference type="HOGENOM" id="CLU_028105_0_0_10"/>
<accession>I3C2I3</accession>
<dbReference type="InterPro" id="IPR017937">
    <property type="entry name" value="Thioredoxin_CS"/>
</dbReference>
<evidence type="ECO:0000259" key="2">
    <source>
        <dbReference type="PROSITE" id="PS51352"/>
    </source>
</evidence>
<proteinExistence type="predicted"/>
<dbReference type="Pfam" id="PF00578">
    <property type="entry name" value="AhpC-TSA"/>
    <property type="match status" value="1"/>
</dbReference>
<dbReference type="GO" id="GO:0016853">
    <property type="term" value="F:isomerase activity"/>
    <property type="evidence" value="ECO:0007669"/>
    <property type="project" value="UniProtKB-KW"/>
</dbReference>
<reference evidence="3 4" key="1">
    <citation type="submission" date="2012-02" db="EMBL/GenBank/DDBJ databases">
        <title>Improved High-Quality Draft genome of Joostella marina DSM 19592.</title>
        <authorList>
            <consortium name="US DOE Joint Genome Institute (JGI-PGF)"/>
            <person name="Lucas S."/>
            <person name="Copeland A."/>
            <person name="Lapidus A."/>
            <person name="Bruce D."/>
            <person name="Goodwin L."/>
            <person name="Pitluck S."/>
            <person name="Peters L."/>
            <person name="Chertkov O."/>
            <person name="Ovchinnikova G."/>
            <person name="Kyrpides N."/>
            <person name="Mavromatis K."/>
            <person name="Detter J.C."/>
            <person name="Han C."/>
            <person name="Land M."/>
            <person name="Hauser L."/>
            <person name="Markowitz V."/>
            <person name="Cheng J.-F."/>
            <person name="Hugenholtz P."/>
            <person name="Woyke T."/>
            <person name="Wu D."/>
            <person name="Tindall B."/>
            <person name="Brambilla E."/>
            <person name="Klenk H.-P."/>
            <person name="Eisen J.A."/>
        </authorList>
    </citation>
    <scope>NUCLEOTIDE SEQUENCE [LARGE SCALE GENOMIC DNA]</scope>
    <source>
        <strain evidence="3 4">DSM 19592</strain>
    </source>
</reference>
<dbReference type="Gene3D" id="3.40.30.10">
    <property type="entry name" value="Glutaredoxin"/>
    <property type="match status" value="1"/>
</dbReference>
<dbReference type="InterPro" id="IPR050553">
    <property type="entry name" value="Thioredoxin_ResA/DsbE_sf"/>
</dbReference>
<protein>
    <submittedName>
        <fullName evidence="3">Thiol-disulfide isomerase-like thioredoxin</fullName>
    </submittedName>
</protein>
<evidence type="ECO:0000313" key="3">
    <source>
        <dbReference type="EMBL" id="EIJ37826.1"/>
    </source>
</evidence>
<keyword evidence="3" id="KW-0413">Isomerase</keyword>
<dbReference type="PROSITE" id="PS51352">
    <property type="entry name" value="THIOREDOXIN_2"/>
    <property type="match status" value="1"/>
</dbReference>
<dbReference type="EMBL" id="JH651379">
    <property type="protein sequence ID" value="EIJ37826.1"/>
    <property type="molecule type" value="Genomic_DNA"/>
</dbReference>
<dbReference type="CDD" id="cd02966">
    <property type="entry name" value="TlpA_like_family"/>
    <property type="match status" value="1"/>
</dbReference>
<gene>
    <name evidence="3" type="ORF">JoomaDRAFT_0795</name>
</gene>
<organism evidence="3 4">
    <name type="scientific">Galbibacter orientalis DSM 19592</name>
    <dbReference type="NCBI Taxonomy" id="926559"/>
    <lineage>
        <taxon>Bacteria</taxon>
        <taxon>Pseudomonadati</taxon>
        <taxon>Bacteroidota</taxon>
        <taxon>Flavobacteriia</taxon>
        <taxon>Flavobacteriales</taxon>
        <taxon>Flavobacteriaceae</taxon>
        <taxon>Galbibacter</taxon>
    </lineage>
</organism>
<keyword evidence="1" id="KW-0676">Redox-active center</keyword>
<dbReference type="eggNOG" id="COG0526">
    <property type="taxonomic scope" value="Bacteria"/>
</dbReference>
<dbReference type="InterPro" id="IPR013766">
    <property type="entry name" value="Thioredoxin_domain"/>
</dbReference>
<keyword evidence="4" id="KW-1185">Reference proteome</keyword>
<dbReference type="SUPFAM" id="SSF52833">
    <property type="entry name" value="Thioredoxin-like"/>
    <property type="match status" value="1"/>
</dbReference>
<dbReference type="PROSITE" id="PS00194">
    <property type="entry name" value="THIOREDOXIN_1"/>
    <property type="match status" value="1"/>
</dbReference>
<name>I3C2I3_9FLAO</name>
<dbReference type="Proteomes" id="UP000004690">
    <property type="component" value="Unassembled WGS sequence"/>
</dbReference>
<dbReference type="OrthoDB" id="634996at2"/>
<dbReference type="InterPro" id="IPR036249">
    <property type="entry name" value="Thioredoxin-like_sf"/>
</dbReference>
<dbReference type="PROSITE" id="PS51257">
    <property type="entry name" value="PROKAR_LIPOPROTEIN"/>
    <property type="match status" value="1"/>
</dbReference>
<dbReference type="GO" id="GO:0016209">
    <property type="term" value="F:antioxidant activity"/>
    <property type="evidence" value="ECO:0007669"/>
    <property type="project" value="InterPro"/>
</dbReference>
<dbReference type="RefSeq" id="WP_008610876.1">
    <property type="nucleotide sequence ID" value="NZ_JH651379.1"/>
</dbReference>
<dbReference type="PANTHER" id="PTHR42852:SF17">
    <property type="entry name" value="THIOREDOXIN-LIKE PROTEIN HI_1115"/>
    <property type="match status" value="1"/>
</dbReference>
<evidence type="ECO:0000256" key="1">
    <source>
        <dbReference type="ARBA" id="ARBA00023284"/>
    </source>
</evidence>
<sequence length="634" mass="71673">MKSLIYLLSFLILLASCKNEPEGTNALTLGKLTLEDATPSPGDSLNISYNEKAVDSIEAMFYYLVDTNAYAVDIHLKNDTKNTLKATIQIPDSAAAIAFNIKKNEEIDNNNKEGYIIPLHNSEGHIIAGSNAAKAYYRLNFGERNELEVNKDSIVTAIQKDITEHPEISKEWKLVYLDLMYKERKEEGKKLVTKYIDSLSSKESLTEKEYQSLLRMYNLTGNKEKADSIKTAAIATFPKSKIAERESLIKVYEIKDLDEKTKAYADFKTKFPEATGQINDAVLRTIALAYNKEGDVAKFDEYANQIDEELNKASVYNSVAWEKAEAKKDLDFAENLSKQSLELINSLKEEPSNKPDYFSESQFKNRLEGTYQMYADTYGLILFQQGKTKEAIDTQKIAVGDGKSVDVNKRYLEFLMTDKQYKTLLEKGESFIKSGNSNPEMLDYYVTAYKEVNGEEGLEAKVAELEAAAHNLLVEKIKSNLISEEAAEFALKDMEGKEVSLSSLKGKVVILDFWATWCGPCKASFPEMQQLVEKYKDNENVAILFVNTFENTPKREKDITDFITKNKYDFHVILDAPIKDSRNFEVADSYGIRGIPTKIIISPEGKINYKSVGYEGNGKLLTEMEILIELIEKS</sequence>
<evidence type="ECO:0000313" key="4">
    <source>
        <dbReference type="Proteomes" id="UP000004690"/>
    </source>
</evidence>
<dbReference type="STRING" id="926559.JoomaDRAFT_0795"/>
<dbReference type="InterPro" id="IPR000866">
    <property type="entry name" value="AhpC/TSA"/>
</dbReference>
<dbReference type="GO" id="GO:0016491">
    <property type="term" value="F:oxidoreductase activity"/>
    <property type="evidence" value="ECO:0007669"/>
    <property type="project" value="InterPro"/>
</dbReference>
<dbReference type="PANTHER" id="PTHR42852">
    <property type="entry name" value="THIOL:DISULFIDE INTERCHANGE PROTEIN DSBE"/>
    <property type="match status" value="1"/>
</dbReference>
<feature type="domain" description="Thioredoxin" evidence="2">
    <location>
        <begin position="480"/>
        <end position="634"/>
    </location>
</feature>
<dbReference type="AlphaFoldDB" id="I3C2I3"/>